<reference evidence="2" key="1">
    <citation type="submission" date="2009-12" db="EMBL/GenBank/DDBJ databases">
        <title>The Genome Sequence of Anolis carolinensis (Green Anole Lizard).</title>
        <authorList>
            <consortium name="The Genome Sequencing Platform"/>
            <person name="Di Palma F."/>
            <person name="Alfoldi J."/>
            <person name="Heiman D."/>
            <person name="Young S."/>
            <person name="Grabherr M."/>
            <person name="Johnson J."/>
            <person name="Lander E.S."/>
            <person name="Lindblad-Toh K."/>
        </authorList>
    </citation>
    <scope>NUCLEOTIDE SEQUENCE [LARGE SCALE GENOMIC DNA]</scope>
    <source>
        <strain evidence="2">JBL SC #1</strain>
    </source>
</reference>
<proteinExistence type="predicted"/>
<dbReference type="Ensembl" id="ENSACAT00000053942.1">
    <property type="protein sequence ID" value="ENSACAP00000036022.1"/>
    <property type="gene ID" value="ENSACAG00000042873.1"/>
</dbReference>
<name>A0A803TLD2_ANOCA</name>
<evidence type="ECO:0000313" key="3">
    <source>
        <dbReference type="Proteomes" id="UP000001646"/>
    </source>
</evidence>
<dbReference type="Proteomes" id="UP000001646">
    <property type="component" value="Unplaced"/>
</dbReference>
<protein>
    <submittedName>
        <fullName evidence="2">Uncharacterized protein</fullName>
    </submittedName>
</protein>
<feature type="compositionally biased region" description="Polar residues" evidence="1">
    <location>
        <begin position="44"/>
        <end position="57"/>
    </location>
</feature>
<reference evidence="2" key="3">
    <citation type="submission" date="2025-09" db="UniProtKB">
        <authorList>
            <consortium name="Ensembl"/>
        </authorList>
    </citation>
    <scope>IDENTIFICATION</scope>
</reference>
<evidence type="ECO:0000256" key="1">
    <source>
        <dbReference type="SAM" id="MobiDB-lite"/>
    </source>
</evidence>
<accession>A0A803TLD2</accession>
<dbReference type="AlphaFoldDB" id="A0A803TLD2"/>
<sequence>MESGGQGDRGAYGAAKAGSPSDLWCFLAVSQDSGLAGAPAVSPSFCQPSSSKTCQCE</sequence>
<dbReference type="InParanoid" id="A0A803TLD2"/>
<keyword evidence="3" id="KW-1185">Reference proteome</keyword>
<feature type="region of interest" description="Disordered" evidence="1">
    <location>
        <begin position="35"/>
        <end position="57"/>
    </location>
</feature>
<evidence type="ECO:0000313" key="2">
    <source>
        <dbReference type="Ensembl" id="ENSACAP00000036022.1"/>
    </source>
</evidence>
<organism evidence="2 3">
    <name type="scientific">Anolis carolinensis</name>
    <name type="common">Green anole</name>
    <name type="synonym">American chameleon</name>
    <dbReference type="NCBI Taxonomy" id="28377"/>
    <lineage>
        <taxon>Eukaryota</taxon>
        <taxon>Metazoa</taxon>
        <taxon>Chordata</taxon>
        <taxon>Craniata</taxon>
        <taxon>Vertebrata</taxon>
        <taxon>Euteleostomi</taxon>
        <taxon>Lepidosauria</taxon>
        <taxon>Squamata</taxon>
        <taxon>Bifurcata</taxon>
        <taxon>Unidentata</taxon>
        <taxon>Episquamata</taxon>
        <taxon>Toxicofera</taxon>
        <taxon>Iguania</taxon>
        <taxon>Dactyloidae</taxon>
        <taxon>Anolis</taxon>
    </lineage>
</organism>
<reference evidence="2" key="2">
    <citation type="submission" date="2025-08" db="UniProtKB">
        <authorList>
            <consortium name="Ensembl"/>
        </authorList>
    </citation>
    <scope>IDENTIFICATION</scope>
</reference>